<accession>A0A933L5N0</accession>
<dbReference type="AlphaFoldDB" id="A0A933L5N0"/>
<organism evidence="1 2">
    <name type="scientific">Devosia nanyangense</name>
    <dbReference type="NCBI Taxonomy" id="1228055"/>
    <lineage>
        <taxon>Bacteria</taxon>
        <taxon>Pseudomonadati</taxon>
        <taxon>Pseudomonadota</taxon>
        <taxon>Alphaproteobacteria</taxon>
        <taxon>Hyphomicrobiales</taxon>
        <taxon>Devosiaceae</taxon>
        <taxon>Devosia</taxon>
    </lineage>
</organism>
<sequence>MSDVSSLSELARFVGQSRLTGIDAAANRLAVNDIVGHLTRRPARQRVSDLLAVVLTLSARTRRMVMPKVEVELDVFAPGGGRAARVRLPD</sequence>
<name>A0A933L5N0_9HYPH</name>
<reference evidence="1" key="1">
    <citation type="submission" date="2020-07" db="EMBL/GenBank/DDBJ databases">
        <title>Huge and variable diversity of episymbiotic CPR bacteria and DPANN archaea in groundwater ecosystems.</title>
        <authorList>
            <person name="He C.Y."/>
            <person name="Keren R."/>
            <person name="Whittaker M."/>
            <person name="Farag I.F."/>
            <person name="Doudna J."/>
            <person name="Cate J.H.D."/>
            <person name="Banfield J.F."/>
        </authorList>
    </citation>
    <scope>NUCLEOTIDE SEQUENCE</scope>
    <source>
        <strain evidence="1">NC_groundwater_1586_Pr3_B-0.1um_66_15</strain>
    </source>
</reference>
<protein>
    <submittedName>
        <fullName evidence="1">Uncharacterized protein</fullName>
    </submittedName>
</protein>
<evidence type="ECO:0000313" key="2">
    <source>
        <dbReference type="Proteomes" id="UP000782610"/>
    </source>
</evidence>
<evidence type="ECO:0000313" key="1">
    <source>
        <dbReference type="EMBL" id="MBI4923418.1"/>
    </source>
</evidence>
<dbReference type="EMBL" id="JACRAF010000055">
    <property type="protein sequence ID" value="MBI4923418.1"/>
    <property type="molecule type" value="Genomic_DNA"/>
</dbReference>
<proteinExistence type="predicted"/>
<comment type="caution">
    <text evidence="1">The sequence shown here is derived from an EMBL/GenBank/DDBJ whole genome shotgun (WGS) entry which is preliminary data.</text>
</comment>
<dbReference type="Proteomes" id="UP000782610">
    <property type="component" value="Unassembled WGS sequence"/>
</dbReference>
<gene>
    <name evidence="1" type="ORF">HY834_16880</name>
</gene>